<evidence type="ECO:0000259" key="3">
    <source>
        <dbReference type="PROSITE" id="PS50157"/>
    </source>
</evidence>
<dbReference type="GO" id="GO:0008270">
    <property type="term" value="F:zinc ion binding"/>
    <property type="evidence" value="ECO:0007669"/>
    <property type="project" value="UniProtKB-KW"/>
</dbReference>
<evidence type="ECO:0000313" key="4">
    <source>
        <dbReference type="EMBL" id="CAC5376468.1"/>
    </source>
</evidence>
<gene>
    <name evidence="4" type="ORF">MCOR_13110</name>
</gene>
<proteinExistence type="predicted"/>
<evidence type="ECO:0000256" key="1">
    <source>
        <dbReference type="PROSITE-ProRule" id="PRU00042"/>
    </source>
</evidence>
<dbReference type="AlphaFoldDB" id="A0A6J8AYX3"/>
<reference evidence="4 5" key="1">
    <citation type="submission" date="2020-06" db="EMBL/GenBank/DDBJ databases">
        <authorList>
            <person name="Li R."/>
            <person name="Bekaert M."/>
        </authorList>
    </citation>
    <scope>NUCLEOTIDE SEQUENCE [LARGE SCALE GENOMIC DNA]</scope>
    <source>
        <strain evidence="5">wild</strain>
    </source>
</reference>
<feature type="region of interest" description="Disordered" evidence="2">
    <location>
        <begin position="321"/>
        <end position="341"/>
    </location>
</feature>
<evidence type="ECO:0000256" key="2">
    <source>
        <dbReference type="SAM" id="MobiDB-lite"/>
    </source>
</evidence>
<feature type="compositionally biased region" description="Polar residues" evidence="2">
    <location>
        <begin position="329"/>
        <end position="341"/>
    </location>
</feature>
<evidence type="ECO:0000313" key="5">
    <source>
        <dbReference type="Proteomes" id="UP000507470"/>
    </source>
</evidence>
<sequence>MYKKYPSVKTILDDMDSIKWAEANGLSDHPLVRKRLNQCTVITEIVNTITDPDVLTEWAIDNLLLQHEQVLNRLQVLLTCKTCSSQFDSSIKLRQHKHICQMQNKPSGSLTCAWCGLKSSSHVELTEHENFHASMDSFLTGEINTNCRKYKATTETSLNLRSHENRRDTNLVCTKERKQKNDDEPSNNSHEYVQYGKGLDNDLIPYTFQQTNQKHLPKNRATETTYRLKFRPGWKNHRMKNLIKEISEMFEDVIDRVKGNGGDLGRIIINHPEFHHALAIPLDKWSNIDAEKVMQRIEGYLNSDENLPIDDQMTVVVGNISVPKGSGKSHPSQDCTEITVR</sequence>
<dbReference type="InterPro" id="IPR013087">
    <property type="entry name" value="Znf_C2H2_type"/>
</dbReference>
<dbReference type="EMBL" id="CACVKT020002189">
    <property type="protein sequence ID" value="CAC5376468.1"/>
    <property type="molecule type" value="Genomic_DNA"/>
</dbReference>
<organism evidence="4 5">
    <name type="scientific">Mytilus coruscus</name>
    <name type="common">Sea mussel</name>
    <dbReference type="NCBI Taxonomy" id="42192"/>
    <lineage>
        <taxon>Eukaryota</taxon>
        <taxon>Metazoa</taxon>
        <taxon>Spiralia</taxon>
        <taxon>Lophotrochozoa</taxon>
        <taxon>Mollusca</taxon>
        <taxon>Bivalvia</taxon>
        <taxon>Autobranchia</taxon>
        <taxon>Pteriomorphia</taxon>
        <taxon>Mytilida</taxon>
        <taxon>Mytiloidea</taxon>
        <taxon>Mytilidae</taxon>
        <taxon>Mytilinae</taxon>
        <taxon>Mytilus</taxon>
    </lineage>
</organism>
<keyword evidence="1" id="KW-0479">Metal-binding</keyword>
<keyword evidence="1" id="KW-0862">Zinc</keyword>
<feature type="compositionally biased region" description="Basic and acidic residues" evidence="2">
    <location>
        <begin position="167"/>
        <end position="183"/>
    </location>
</feature>
<dbReference type="PROSITE" id="PS50157">
    <property type="entry name" value="ZINC_FINGER_C2H2_2"/>
    <property type="match status" value="1"/>
</dbReference>
<feature type="region of interest" description="Disordered" evidence="2">
    <location>
        <begin position="167"/>
        <end position="190"/>
    </location>
</feature>
<name>A0A6J8AYX3_MYTCO</name>
<feature type="domain" description="C2H2-type" evidence="3">
    <location>
        <begin position="78"/>
        <end position="106"/>
    </location>
</feature>
<accession>A0A6J8AYX3</accession>
<dbReference type="Proteomes" id="UP000507470">
    <property type="component" value="Unassembled WGS sequence"/>
</dbReference>
<keyword evidence="5" id="KW-1185">Reference proteome</keyword>
<keyword evidence="1" id="KW-0863">Zinc-finger</keyword>
<protein>
    <recommendedName>
        <fullName evidence="3">C2H2-type domain-containing protein</fullName>
    </recommendedName>
</protein>